<keyword evidence="1 4" id="KW-0728">SH3 domain</keyword>
<keyword evidence="2" id="KW-0597">Phosphoprotein</keyword>
<proteinExistence type="predicted"/>
<evidence type="ECO:0000313" key="7">
    <source>
        <dbReference type="EMBL" id="KAK7090162.1"/>
    </source>
</evidence>
<dbReference type="SUPFAM" id="SSF50044">
    <property type="entry name" value="SH3-domain"/>
    <property type="match status" value="1"/>
</dbReference>
<dbReference type="SUPFAM" id="SSF46966">
    <property type="entry name" value="Spectrin repeat"/>
    <property type="match status" value="1"/>
</dbReference>
<comment type="caution">
    <text evidence="7">The sequence shown here is derived from an EMBL/GenBank/DDBJ whole genome shotgun (WGS) entry which is preliminary data.</text>
</comment>
<feature type="compositionally biased region" description="Polar residues" evidence="5">
    <location>
        <begin position="156"/>
        <end position="170"/>
    </location>
</feature>
<dbReference type="GO" id="GO:0005856">
    <property type="term" value="C:cytoskeleton"/>
    <property type="evidence" value="ECO:0007669"/>
    <property type="project" value="InterPro"/>
</dbReference>
<evidence type="ECO:0000313" key="8">
    <source>
        <dbReference type="Proteomes" id="UP001374579"/>
    </source>
</evidence>
<evidence type="ECO:0000256" key="3">
    <source>
        <dbReference type="ARBA" id="ARBA00022737"/>
    </source>
</evidence>
<name>A0AAN9ANI5_9CAEN</name>
<dbReference type="InterPro" id="IPR041615">
    <property type="entry name" value="Desmoplakin_SH3"/>
</dbReference>
<dbReference type="InterPro" id="IPR001101">
    <property type="entry name" value="Plectin_repeat"/>
</dbReference>
<dbReference type="PANTHER" id="PTHR23169">
    <property type="entry name" value="ENVOPLAKIN"/>
    <property type="match status" value="1"/>
</dbReference>
<evidence type="ECO:0000259" key="6">
    <source>
        <dbReference type="PROSITE" id="PS50002"/>
    </source>
</evidence>
<organism evidence="7 8">
    <name type="scientific">Littorina saxatilis</name>
    <dbReference type="NCBI Taxonomy" id="31220"/>
    <lineage>
        <taxon>Eukaryota</taxon>
        <taxon>Metazoa</taxon>
        <taxon>Spiralia</taxon>
        <taxon>Lophotrochozoa</taxon>
        <taxon>Mollusca</taxon>
        <taxon>Gastropoda</taxon>
        <taxon>Caenogastropoda</taxon>
        <taxon>Littorinimorpha</taxon>
        <taxon>Littorinoidea</taxon>
        <taxon>Littorinidae</taxon>
        <taxon>Littorina</taxon>
    </lineage>
</organism>
<dbReference type="Pfam" id="PF17902">
    <property type="entry name" value="SH3_10"/>
    <property type="match status" value="1"/>
</dbReference>
<dbReference type="GO" id="GO:0045104">
    <property type="term" value="P:intermediate filament cytoskeleton organization"/>
    <property type="evidence" value="ECO:0007669"/>
    <property type="project" value="InterPro"/>
</dbReference>
<dbReference type="InterPro" id="IPR043197">
    <property type="entry name" value="Plakin"/>
</dbReference>
<evidence type="ECO:0000256" key="5">
    <source>
        <dbReference type="SAM" id="MobiDB-lite"/>
    </source>
</evidence>
<keyword evidence="8" id="KW-1185">Reference proteome</keyword>
<feature type="domain" description="SH3" evidence="6">
    <location>
        <begin position="281"/>
        <end position="338"/>
    </location>
</feature>
<dbReference type="SMART" id="SM00250">
    <property type="entry name" value="PLEC"/>
    <property type="match status" value="3"/>
</dbReference>
<dbReference type="Gene3D" id="2.30.30.40">
    <property type="entry name" value="SH3 Domains"/>
    <property type="match status" value="1"/>
</dbReference>
<evidence type="ECO:0000256" key="4">
    <source>
        <dbReference type="PROSITE-ProRule" id="PRU00192"/>
    </source>
</evidence>
<keyword evidence="3" id="KW-0677">Repeat</keyword>
<dbReference type="EMBL" id="JBAMIC010000024">
    <property type="protein sequence ID" value="KAK7090162.1"/>
    <property type="molecule type" value="Genomic_DNA"/>
</dbReference>
<gene>
    <name evidence="7" type="ORF">V1264_009997</name>
</gene>
<reference evidence="7 8" key="1">
    <citation type="submission" date="2024-02" db="EMBL/GenBank/DDBJ databases">
        <title>Chromosome-scale genome assembly of the rough periwinkle Littorina saxatilis.</title>
        <authorList>
            <person name="De Jode A."/>
            <person name="Faria R."/>
            <person name="Formenti G."/>
            <person name="Sims Y."/>
            <person name="Smith T.P."/>
            <person name="Tracey A."/>
            <person name="Wood J.M.D."/>
            <person name="Zagrodzka Z.B."/>
            <person name="Johannesson K."/>
            <person name="Butlin R.K."/>
            <person name="Leder E.H."/>
        </authorList>
    </citation>
    <scope>NUCLEOTIDE SEQUENCE [LARGE SCALE GENOMIC DNA]</scope>
    <source>
        <strain evidence="7">Snail1</strain>
        <tissue evidence="7">Muscle</tissue>
    </source>
</reference>
<dbReference type="Proteomes" id="UP001374579">
    <property type="component" value="Unassembled WGS sequence"/>
</dbReference>
<dbReference type="Gene3D" id="3.90.1290.10">
    <property type="entry name" value="Plakin repeat"/>
    <property type="match status" value="2"/>
</dbReference>
<evidence type="ECO:0000256" key="1">
    <source>
        <dbReference type="ARBA" id="ARBA00022443"/>
    </source>
</evidence>
<dbReference type="InterPro" id="IPR035915">
    <property type="entry name" value="Plakin_repeat_sf"/>
</dbReference>
<protein>
    <recommendedName>
        <fullName evidence="6">SH3 domain-containing protein</fullName>
    </recommendedName>
</protein>
<dbReference type="InterPro" id="IPR001452">
    <property type="entry name" value="SH3_domain"/>
</dbReference>
<evidence type="ECO:0000256" key="2">
    <source>
        <dbReference type="ARBA" id="ARBA00022553"/>
    </source>
</evidence>
<dbReference type="PROSITE" id="PS50002">
    <property type="entry name" value="SH3"/>
    <property type="match status" value="1"/>
</dbReference>
<dbReference type="SUPFAM" id="SSF75399">
    <property type="entry name" value="Plakin repeat"/>
    <property type="match status" value="1"/>
</dbReference>
<accession>A0AAN9ANI5</accession>
<dbReference type="Gene3D" id="1.20.58.60">
    <property type="match status" value="2"/>
</dbReference>
<feature type="region of interest" description="Disordered" evidence="5">
    <location>
        <begin position="148"/>
        <end position="170"/>
    </location>
</feature>
<sequence>MVLTTALVFFYFRDIANYLLDWGEIQYKRKMARNEVKKCMEWLFQQQGEMEANGFGTGRQGVLEALQAQKNKAGDIRSFRSKMDKTMASEKLSEEAKKDLDTNFNSVSALSKKRQQCLDTVSQIAAMEDLVQGLSMEVDSRAVHLVHTAEAKREQNGPSSPQSNESMARASQTCVQAVRTNWQWMSQVMQCAEVHLRNAASYHEFFHEVEEAEFWMDNTLSRIHMSFDRSKLEGNRTDAMAIQNEIKDVLAAFLQWQTKIDYLFDKAKQVVPVPFRTTPRPEEKPVLALTDFSNSQITFIEGEALYLMDNTDRMKWKVRNNAGQVGVVPAVIILIPGPYGGATDAAIRLRLQLLSLWTASVKRLGYQLIAFMLLVFRDWNEDEVNLLQQMSRRDKQELLRVLDYIETTLQQNWHEYGDFQELQERIHRLRMIIEEAPEGDESNSQFLDQVVVQVKTLEDLLKKYKDFWTFWETYKTIVELIKQPEFLLVCDKWEQLRYITTAHFVRYWDIGPIQIEAPDGDVGRHSSSLTIQEKFWDTSLDVADGDMTKQTASLALHETPGDSMVSSEITVEEETEETSTETVSTSLTEEQHTFIIKGVLDPRDNISTLDLQNAIMLGIVDQGKGLYNNPLTGESMTMQEAMNEGKVLMDFISKKKIREEKKSYGLITLKITRETRPYTITGVVDPVSEKTLTVTEATHGGILDGHSTTYKTETGEHISIHDAIASGLVHVEYHEDPNAKPEIVTKTYAVHGVVDQRRKDKISFSEAVSLGLLDRDTGEYVNNVTHQKVGVQEAIMRGFIKARIITDPSKIEIDPRNQIVVEKMESAKQKVMRGVRAMKMFKGAKA</sequence>
<dbReference type="InterPro" id="IPR036028">
    <property type="entry name" value="SH3-like_dom_sf"/>
</dbReference>
<dbReference type="AlphaFoldDB" id="A0AAN9ANI5"/>